<accession>A0A4Z0MGD3</accession>
<comment type="caution">
    <text evidence="5">The sequence shown here is derived from an EMBL/GenBank/DDBJ whole genome shotgun (WGS) entry which is preliminary data.</text>
</comment>
<name>A0A4Z0MGD3_9BACT</name>
<dbReference type="EMBL" id="SRKZ01000005">
    <property type="protein sequence ID" value="TGD78803.1"/>
    <property type="molecule type" value="Genomic_DNA"/>
</dbReference>
<protein>
    <submittedName>
        <fullName evidence="5">Alginate lyase</fullName>
    </submittedName>
</protein>
<evidence type="ECO:0000256" key="1">
    <source>
        <dbReference type="ARBA" id="ARBA00022729"/>
    </source>
</evidence>
<keyword evidence="2 5" id="KW-0456">Lyase</keyword>
<evidence type="ECO:0000259" key="4">
    <source>
        <dbReference type="Pfam" id="PF05426"/>
    </source>
</evidence>
<evidence type="ECO:0000256" key="3">
    <source>
        <dbReference type="SAM" id="SignalP"/>
    </source>
</evidence>
<dbReference type="Proteomes" id="UP000298284">
    <property type="component" value="Unassembled WGS sequence"/>
</dbReference>
<dbReference type="InterPro" id="IPR008929">
    <property type="entry name" value="Chondroitin_lyas"/>
</dbReference>
<dbReference type="InterPro" id="IPR008397">
    <property type="entry name" value="Alginate_lyase_dom"/>
</dbReference>
<dbReference type="Pfam" id="PF05426">
    <property type="entry name" value="Alginate_lyase"/>
    <property type="match status" value="1"/>
</dbReference>
<dbReference type="OrthoDB" id="7210452at2"/>
<proteinExistence type="predicted"/>
<reference evidence="5 6" key="1">
    <citation type="submission" date="2019-04" db="EMBL/GenBank/DDBJ databases">
        <authorList>
            <person name="Feng G."/>
            <person name="Zhang J."/>
            <person name="Zhu H."/>
        </authorList>
    </citation>
    <scope>NUCLEOTIDE SEQUENCE [LARGE SCALE GENOMIC DNA]</scope>
    <source>
        <strain evidence="5 6">JCM 19491</strain>
    </source>
</reference>
<dbReference type="GO" id="GO:0042597">
    <property type="term" value="C:periplasmic space"/>
    <property type="evidence" value="ECO:0007669"/>
    <property type="project" value="InterPro"/>
</dbReference>
<dbReference type="GO" id="GO:0016829">
    <property type="term" value="F:lyase activity"/>
    <property type="evidence" value="ECO:0007669"/>
    <property type="project" value="UniProtKB-KW"/>
</dbReference>
<feature type="chain" id="PRO_5021375745" evidence="3">
    <location>
        <begin position="21"/>
        <end position="389"/>
    </location>
</feature>
<organism evidence="5 6">
    <name type="scientific">Hymenobacter wooponensis</name>
    <dbReference type="NCBI Taxonomy" id="1525360"/>
    <lineage>
        <taxon>Bacteria</taxon>
        <taxon>Pseudomonadati</taxon>
        <taxon>Bacteroidota</taxon>
        <taxon>Cytophagia</taxon>
        <taxon>Cytophagales</taxon>
        <taxon>Hymenobacteraceae</taxon>
        <taxon>Hymenobacter</taxon>
    </lineage>
</organism>
<evidence type="ECO:0000313" key="5">
    <source>
        <dbReference type="EMBL" id="TGD78803.1"/>
    </source>
</evidence>
<feature type="domain" description="Alginate lyase" evidence="4">
    <location>
        <begin position="54"/>
        <end position="328"/>
    </location>
</feature>
<evidence type="ECO:0000313" key="6">
    <source>
        <dbReference type="Proteomes" id="UP000298284"/>
    </source>
</evidence>
<dbReference type="PROSITE" id="PS51257">
    <property type="entry name" value="PROKAR_LIPOPROTEIN"/>
    <property type="match status" value="1"/>
</dbReference>
<dbReference type="Gene3D" id="1.50.10.100">
    <property type="entry name" value="Chondroitin AC/alginate lyase"/>
    <property type="match status" value="1"/>
</dbReference>
<feature type="signal peptide" evidence="3">
    <location>
        <begin position="1"/>
        <end position="20"/>
    </location>
</feature>
<dbReference type="SUPFAM" id="SSF48230">
    <property type="entry name" value="Chondroitin AC/alginate lyase"/>
    <property type="match status" value="1"/>
</dbReference>
<dbReference type="AlphaFoldDB" id="A0A4Z0MGD3"/>
<keyword evidence="1 3" id="KW-0732">Signal</keyword>
<sequence length="389" mass="43863">MNPKALFLLMLLLGCFVARAGGPDRTLQQQAVAVLRAQVLAEATWALQQAPQTVTSSHSPRSTGGPHDFFSEGDYWWPDPANPAGPYVQRDGQTNPDNFVAHRLAMIRFSRIIGALASAYQLTHDPKYVRHALVHLRAWFTDSATLMNPSLLYAQAISGRFTGRGIGIIDTIQLMEVAQGVLVMAPVLGASDLAGIKSWFAQYLTWLTTHPYGQDEMKAVNNHGTCWVMQVAAFARLTGNQELLTFCRERYKTVLLPSQMAADGSFPLETKRTKPYGYSLFNLDALTMICQILSTPQDNLWAYHTADGRGIRRGIEYLYPYVKDKTTWPFPQDVMYWENWPVAQPFLVLGAVQFANKDWFATWQRLDHQPEVAEVVRNLPIRHPLLWLP</sequence>
<gene>
    <name evidence="5" type="ORF">EU557_17650</name>
</gene>
<keyword evidence="6" id="KW-1185">Reference proteome</keyword>
<evidence type="ECO:0000256" key="2">
    <source>
        <dbReference type="ARBA" id="ARBA00023239"/>
    </source>
</evidence>